<dbReference type="Gene3D" id="3.40.50.1820">
    <property type="entry name" value="alpha/beta hydrolase"/>
    <property type="match status" value="1"/>
</dbReference>
<dbReference type="AlphaFoldDB" id="A0A4R2RIV0"/>
<dbReference type="InterPro" id="IPR050266">
    <property type="entry name" value="AB_hydrolase_sf"/>
</dbReference>
<dbReference type="GO" id="GO:0016020">
    <property type="term" value="C:membrane"/>
    <property type="evidence" value="ECO:0007669"/>
    <property type="project" value="TreeGrafter"/>
</dbReference>
<dbReference type="EMBL" id="SLXV01000047">
    <property type="protein sequence ID" value="TCP63730.1"/>
    <property type="molecule type" value="Genomic_DNA"/>
</dbReference>
<protein>
    <submittedName>
        <fullName evidence="3">Pimeloyl-ACP methyl ester carboxylesterase</fullName>
    </submittedName>
</protein>
<evidence type="ECO:0000313" key="4">
    <source>
        <dbReference type="Proteomes" id="UP000294746"/>
    </source>
</evidence>
<accession>A0A4R2RIV0</accession>
<dbReference type="PROSITE" id="PS51257">
    <property type="entry name" value="PROKAR_LIPOPROTEIN"/>
    <property type="match status" value="1"/>
</dbReference>
<dbReference type="SUPFAM" id="SSF53474">
    <property type="entry name" value="alpha/beta-Hydrolases"/>
    <property type="match status" value="1"/>
</dbReference>
<sequence>MNFKKVLPVLTVISIGLASILSSCQSNTSSTQKKEPISLEETKIPTDGGAQIYLRHKKQTKAKEAVLFLEPFSVPTAKAFDVPGYSWMDDLASKGYDTWAMDFRGFGGSTRPEEMNQPPNQNKPVVTHTEALKDLAATVDHIKKTQKVEKVSIVGWSWGAVVAGEYAAQKPENVNKLVLYGFMHGFSLPSMTKPFESPEKPGEFNPKSPAYQLIDFDKGMHHWHMMMNGKALASDDAMKKVRTTFIESDETSKTRENQAIRRPMGPLQDLFSIWTNHPLYDVSKITAPTLVVYGDADFFAEKNLLQKLTGVKDKKEVVVPEATHWALYEKNRDQLLKATEQFLQTK</sequence>
<dbReference type="Pfam" id="PF00561">
    <property type="entry name" value="Abhydrolase_1"/>
    <property type="match status" value="1"/>
</dbReference>
<dbReference type="PANTHER" id="PTHR43798:SF33">
    <property type="entry name" value="HYDROLASE, PUTATIVE (AFU_ORTHOLOGUE AFUA_2G14860)-RELATED"/>
    <property type="match status" value="1"/>
</dbReference>
<evidence type="ECO:0000256" key="1">
    <source>
        <dbReference type="SAM" id="SignalP"/>
    </source>
</evidence>
<dbReference type="OrthoDB" id="9773293at2"/>
<dbReference type="InterPro" id="IPR029058">
    <property type="entry name" value="AB_hydrolase_fold"/>
</dbReference>
<reference evidence="3 4" key="1">
    <citation type="submission" date="2019-03" db="EMBL/GenBank/DDBJ databases">
        <title>Genomic Encyclopedia of Type Strains, Phase IV (KMG-IV): sequencing the most valuable type-strain genomes for metagenomic binning, comparative biology and taxonomic classification.</title>
        <authorList>
            <person name="Goeker M."/>
        </authorList>
    </citation>
    <scope>NUCLEOTIDE SEQUENCE [LARGE SCALE GENOMIC DNA]</scope>
    <source>
        <strain evidence="3 4">DSM 46831</strain>
    </source>
</reference>
<dbReference type="PANTHER" id="PTHR43798">
    <property type="entry name" value="MONOACYLGLYCEROL LIPASE"/>
    <property type="match status" value="1"/>
</dbReference>
<comment type="caution">
    <text evidence="3">The sequence shown here is derived from an EMBL/GenBank/DDBJ whole genome shotgun (WGS) entry which is preliminary data.</text>
</comment>
<feature type="chain" id="PRO_5039157841" evidence="1">
    <location>
        <begin position="29"/>
        <end position="346"/>
    </location>
</feature>
<dbReference type="InterPro" id="IPR000073">
    <property type="entry name" value="AB_hydrolase_1"/>
</dbReference>
<dbReference type="RefSeq" id="WP_131849733.1">
    <property type="nucleotide sequence ID" value="NZ_SLXV01000047.1"/>
</dbReference>
<proteinExistence type="predicted"/>
<keyword evidence="4" id="KW-1185">Reference proteome</keyword>
<feature type="domain" description="AB hydrolase-1" evidence="2">
    <location>
        <begin position="85"/>
        <end position="330"/>
    </location>
</feature>
<evidence type="ECO:0000259" key="2">
    <source>
        <dbReference type="Pfam" id="PF00561"/>
    </source>
</evidence>
<gene>
    <name evidence="3" type="ORF">EDD57_1474</name>
</gene>
<feature type="signal peptide" evidence="1">
    <location>
        <begin position="1"/>
        <end position="28"/>
    </location>
</feature>
<evidence type="ECO:0000313" key="3">
    <source>
        <dbReference type="EMBL" id="TCP63730.1"/>
    </source>
</evidence>
<keyword evidence="1" id="KW-0732">Signal</keyword>
<dbReference type="Proteomes" id="UP000294746">
    <property type="component" value="Unassembled WGS sequence"/>
</dbReference>
<name>A0A4R2RIV0_9BACL</name>
<organism evidence="3 4">
    <name type="scientific">Baia soyae</name>
    <dbReference type="NCBI Taxonomy" id="1544746"/>
    <lineage>
        <taxon>Bacteria</taxon>
        <taxon>Bacillati</taxon>
        <taxon>Bacillota</taxon>
        <taxon>Bacilli</taxon>
        <taxon>Bacillales</taxon>
        <taxon>Thermoactinomycetaceae</taxon>
        <taxon>Baia</taxon>
    </lineage>
</organism>